<sequence length="40" mass="4492">MSRPWCASRNPEKGQTKAVEGEGITEMYAGSDRSPTFFLR</sequence>
<accession>A0A9K3J6H9</accession>
<organism evidence="2 3">
    <name type="scientific">Helianthus annuus</name>
    <name type="common">Common sunflower</name>
    <dbReference type="NCBI Taxonomy" id="4232"/>
    <lineage>
        <taxon>Eukaryota</taxon>
        <taxon>Viridiplantae</taxon>
        <taxon>Streptophyta</taxon>
        <taxon>Embryophyta</taxon>
        <taxon>Tracheophyta</taxon>
        <taxon>Spermatophyta</taxon>
        <taxon>Magnoliopsida</taxon>
        <taxon>eudicotyledons</taxon>
        <taxon>Gunneridae</taxon>
        <taxon>Pentapetalae</taxon>
        <taxon>asterids</taxon>
        <taxon>campanulids</taxon>
        <taxon>Asterales</taxon>
        <taxon>Asteraceae</taxon>
        <taxon>Asteroideae</taxon>
        <taxon>Heliantheae alliance</taxon>
        <taxon>Heliantheae</taxon>
        <taxon>Helianthus</taxon>
    </lineage>
</organism>
<protein>
    <submittedName>
        <fullName evidence="2">Uncharacterized protein</fullName>
    </submittedName>
</protein>
<evidence type="ECO:0000313" key="3">
    <source>
        <dbReference type="Proteomes" id="UP000215914"/>
    </source>
</evidence>
<dbReference type="EMBL" id="MNCJ02000319">
    <property type="protein sequence ID" value="KAF5809341.1"/>
    <property type="molecule type" value="Genomic_DNA"/>
</dbReference>
<dbReference type="Gramene" id="mRNA:HanXRQr2_Chr04g0155991">
    <property type="protein sequence ID" value="mRNA:HanXRQr2_Chr04g0155991"/>
    <property type="gene ID" value="HanXRQr2_Chr04g0155991"/>
</dbReference>
<comment type="caution">
    <text evidence="2">The sequence shown here is derived from an EMBL/GenBank/DDBJ whole genome shotgun (WGS) entry which is preliminary data.</text>
</comment>
<name>A0A9K3J6H9_HELAN</name>
<evidence type="ECO:0000313" key="2">
    <source>
        <dbReference type="EMBL" id="KAF5809341.1"/>
    </source>
</evidence>
<proteinExistence type="predicted"/>
<keyword evidence="3" id="KW-1185">Reference proteome</keyword>
<gene>
    <name evidence="2" type="ORF">HanXRQr2_Chr04g0155991</name>
</gene>
<reference evidence="2" key="2">
    <citation type="submission" date="2020-06" db="EMBL/GenBank/DDBJ databases">
        <title>Helianthus annuus Genome sequencing and assembly Release 2.</title>
        <authorList>
            <person name="Gouzy J."/>
            <person name="Langlade N."/>
            <person name="Munos S."/>
        </authorList>
    </citation>
    <scope>NUCLEOTIDE SEQUENCE</scope>
    <source>
        <tissue evidence="2">Leaves</tissue>
    </source>
</reference>
<dbReference type="AlphaFoldDB" id="A0A9K3J6H9"/>
<evidence type="ECO:0000256" key="1">
    <source>
        <dbReference type="SAM" id="MobiDB-lite"/>
    </source>
</evidence>
<dbReference type="Proteomes" id="UP000215914">
    <property type="component" value="Unassembled WGS sequence"/>
</dbReference>
<reference evidence="2" key="1">
    <citation type="journal article" date="2017" name="Nature">
        <title>The sunflower genome provides insights into oil metabolism, flowering and Asterid evolution.</title>
        <authorList>
            <person name="Badouin H."/>
            <person name="Gouzy J."/>
            <person name="Grassa C.J."/>
            <person name="Murat F."/>
            <person name="Staton S.E."/>
            <person name="Cottret L."/>
            <person name="Lelandais-Briere C."/>
            <person name="Owens G.L."/>
            <person name="Carrere S."/>
            <person name="Mayjonade B."/>
            <person name="Legrand L."/>
            <person name="Gill N."/>
            <person name="Kane N.C."/>
            <person name="Bowers J.E."/>
            <person name="Hubner S."/>
            <person name="Bellec A."/>
            <person name="Berard A."/>
            <person name="Berges H."/>
            <person name="Blanchet N."/>
            <person name="Boniface M.C."/>
            <person name="Brunel D."/>
            <person name="Catrice O."/>
            <person name="Chaidir N."/>
            <person name="Claudel C."/>
            <person name="Donnadieu C."/>
            <person name="Faraut T."/>
            <person name="Fievet G."/>
            <person name="Helmstetter N."/>
            <person name="King M."/>
            <person name="Knapp S.J."/>
            <person name="Lai Z."/>
            <person name="Le Paslier M.C."/>
            <person name="Lippi Y."/>
            <person name="Lorenzon L."/>
            <person name="Mandel J.R."/>
            <person name="Marage G."/>
            <person name="Marchand G."/>
            <person name="Marquand E."/>
            <person name="Bret-Mestries E."/>
            <person name="Morien E."/>
            <person name="Nambeesan S."/>
            <person name="Nguyen T."/>
            <person name="Pegot-Espagnet P."/>
            <person name="Pouilly N."/>
            <person name="Raftis F."/>
            <person name="Sallet E."/>
            <person name="Schiex T."/>
            <person name="Thomas J."/>
            <person name="Vandecasteele C."/>
            <person name="Vares D."/>
            <person name="Vear F."/>
            <person name="Vautrin S."/>
            <person name="Crespi M."/>
            <person name="Mangin B."/>
            <person name="Burke J.M."/>
            <person name="Salse J."/>
            <person name="Munos S."/>
            <person name="Vincourt P."/>
            <person name="Rieseberg L.H."/>
            <person name="Langlade N.B."/>
        </authorList>
    </citation>
    <scope>NUCLEOTIDE SEQUENCE</scope>
    <source>
        <tissue evidence="2">Leaves</tissue>
    </source>
</reference>
<feature type="region of interest" description="Disordered" evidence="1">
    <location>
        <begin position="1"/>
        <end position="23"/>
    </location>
</feature>